<dbReference type="Proteomes" id="UP000269396">
    <property type="component" value="Unassembled WGS sequence"/>
</dbReference>
<accession>A0A183PZL4</accession>
<reference evidence="2 3" key="1">
    <citation type="submission" date="2018-11" db="EMBL/GenBank/DDBJ databases">
        <authorList>
            <consortium name="Pathogen Informatics"/>
        </authorList>
    </citation>
    <scope>NUCLEOTIDE SEQUENCE [LARGE SCALE GENOMIC DNA]</scope>
    <source>
        <strain>Denwood</strain>
        <strain evidence="3">Zambia</strain>
    </source>
</reference>
<dbReference type="PANTHER" id="PTHR19134:SF449">
    <property type="entry name" value="TYROSINE-PROTEIN PHOSPHATASE 1"/>
    <property type="match status" value="1"/>
</dbReference>
<dbReference type="SUPFAM" id="SSF52799">
    <property type="entry name" value="(Phosphotyrosine protein) phosphatases II"/>
    <property type="match status" value="1"/>
</dbReference>
<dbReference type="PROSITE" id="PS50056">
    <property type="entry name" value="TYR_PHOSPHATASE_2"/>
    <property type="match status" value="1"/>
</dbReference>
<gene>
    <name evidence="2" type="ORF">SMTD_LOCUS19800</name>
</gene>
<dbReference type="GO" id="GO:0004725">
    <property type="term" value="F:protein tyrosine phosphatase activity"/>
    <property type="evidence" value="ECO:0007669"/>
    <property type="project" value="InterPro"/>
</dbReference>
<evidence type="ECO:0000313" key="2">
    <source>
        <dbReference type="EMBL" id="VDP80789.1"/>
    </source>
</evidence>
<evidence type="ECO:0000313" key="3">
    <source>
        <dbReference type="Proteomes" id="UP000269396"/>
    </source>
</evidence>
<sequence>METSTSEGKHGIQWTAQNQLNDLDFADDLAFLSHTHEQMQMKTASVAAISASILNIHWPDTISNSLLWERTNQLPAEEEIRKRRWEWIGHTLRKSSNCITRQALTWNPEGKRKRGRPKNTLRREIEADMKSINRNWKELDWIARDRVGWRMLESNDNNTLSDNKLTVHHYLYLGWPDFDVPADSEEFLKFLLTVKQSHNSRSKLLFSSSLSSPSSVSPTTTTSTGSSNHKTTSQFDSLSPLLVHCSAGIGRTGRCIYNGHCVLFEGDDMLFGVHLSSSI</sequence>
<organism evidence="2 3">
    <name type="scientific">Schistosoma mattheei</name>
    <dbReference type="NCBI Taxonomy" id="31246"/>
    <lineage>
        <taxon>Eukaryota</taxon>
        <taxon>Metazoa</taxon>
        <taxon>Spiralia</taxon>
        <taxon>Lophotrochozoa</taxon>
        <taxon>Platyhelminthes</taxon>
        <taxon>Trematoda</taxon>
        <taxon>Digenea</taxon>
        <taxon>Strigeidida</taxon>
        <taxon>Schistosomatoidea</taxon>
        <taxon>Schistosomatidae</taxon>
        <taxon>Schistosoma</taxon>
    </lineage>
</organism>
<protein>
    <submittedName>
        <fullName evidence="2">Uncharacterized protein</fullName>
    </submittedName>
</protein>
<dbReference type="InterPro" id="IPR050348">
    <property type="entry name" value="Protein-Tyr_Phosphatase"/>
</dbReference>
<dbReference type="PROSITE" id="PS00383">
    <property type="entry name" value="TYR_PHOSPHATASE_1"/>
    <property type="match status" value="1"/>
</dbReference>
<dbReference type="AlphaFoldDB" id="A0A183PZL4"/>
<dbReference type="InterPro" id="IPR000387">
    <property type="entry name" value="Tyr_Pase_dom"/>
</dbReference>
<feature type="region of interest" description="Disordered" evidence="1">
    <location>
        <begin position="207"/>
        <end position="234"/>
    </location>
</feature>
<dbReference type="EMBL" id="UZAL01043040">
    <property type="protein sequence ID" value="VDP80789.1"/>
    <property type="molecule type" value="Genomic_DNA"/>
</dbReference>
<dbReference type="InterPro" id="IPR000242">
    <property type="entry name" value="PTP_cat"/>
</dbReference>
<dbReference type="Gene3D" id="3.90.190.10">
    <property type="entry name" value="Protein tyrosine phosphatase superfamily"/>
    <property type="match status" value="1"/>
</dbReference>
<proteinExistence type="predicted"/>
<dbReference type="PANTHER" id="PTHR19134">
    <property type="entry name" value="RECEPTOR-TYPE TYROSINE-PROTEIN PHOSPHATASE"/>
    <property type="match status" value="1"/>
</dbReference>
<keyword evidence="3" id="KW-1185">Reference proteome</keyword>
<dbReference type="InterPro" id="IPR016130">
    <property type="entry name" value="Tyr_Pase_AS"/>
</dbReference>
<dbReference type="SMART" id="SM00404">
    <property type="entry name" value="PTPc_motif"/>
    <property type="match status" value="1"/>
</dbReference>
<dbReference type="Pfam" id="PF00102">
    <property type="entry name" value="Y_phosphatase"/>
    <property type="match status" value="1"/>
</dbReference>
<dbReference type="STRING" id="31246.A0A183PZL4"/>
<dbReference type="PROSITE" id="PS50055">
    <property type="entry name" value="TYR_PHOSPHATASE_PTP"/>
    <property type="match status" value="1"/>
</dbReference>
<dbReference type="InterPro" id="IPR003595">
    <property type="entry name" value="Tyr_Pase_cat"/>
</dbReference>
<feature type="compositionally biased region" description="Low complexity" evidence="1">
    <location>
        <begin position="207"/>
        <end position="233"/>
    </location>
</feature>
<evidence type="ECO:0000256" key="1">
    <source>
        <dbReference type="SAM" id="MobiDB-lite"/>
    </source>
</evidence>
<name>A0A183PZL4_9TREM</name>
<dbReference type="InterPro" id="IPR029021">
    <property type="entry name" value="Prot-tyrosine_phosphatase-like"/>
</dbReference>